<feature type="transmembrane region" description="Helical" evidence="6">
    <location>
        <begin position="125"/>
        <end position="145"/>
    </location>
</feature>
<dbReference type="InterPro" id="IPR005226">
    <property type="entry name" value="UPF0014_fam"/>
</dbReference>
<keyword evidence="5 6" id="KW-0472">Membrane</keyword>
<evidence type="ECO:0000256" key="1">
    <source>
        <dbReference type="ARBA" id="ARBA00004141"/>
    </source>
</evidence>
<feature type="transmembrane region" description="Helical" evidence="6">
    <location>
        <begin position="6"/>
        <end position="23"/>
    </location>
</feature>
<feature type="transmembrane region" description="Helical" evidence="6">
    <location>
        <begin position="94"/>
        <end position="113"/>
    </location>
</feature>
<evidence type="ECO:0000256" key="5">
    <source>
        <dbReference type="ARBA" id="ARBA00023136"/>
    </source>
</evidence>
<comment type="caution">
    <text evidence="7">The sequence shown here is derived from an EMBL/GenBank/DDBJ whole genome shotgun (WGS) entry which is preliminary data.</text>
</comment>
<accession>A0AAW6U6X7</accession>
<organism evidence="7 8">
    <name type="scientific">Peloplasma aerotolerans</name>
    <dbReference type="NCBI Taxonomy" id="3044389"/>
    <lineage>
        <taxon>Bacteria</taxon>
        <taxon>Bacillati</taxon>
        <taxon>Mycoplasmatota</taxon>
        <taxon>Mollicutes</taxon>
        <taxon>Acholeplasmatales</taxon>
        <taxon>Acholeplasmataceae</taxon>
        <taxon>Peloplasma</taxon>
    </lineage>
</organism>
<name>A0AAW6U6X7_9MOLU</name>
<feature type="transmembrane region" description="Helical" evidence="6">
    <location>
        <begin position="35"/>
        <end position="56"/>
    </location>
</feature>
<feature type="transmembrane region" description="Helical" evidence="6">
    <location>
        <begin position="192"/>
        <end position="212"/>
    </location>
</feature>
<keyword evidence="4 6" id="KW-1133">Transmembrane helix</keyword>
<dbReference type="GO" id="GO:0005886">
    <property type="term" value="C:plasma membrane"/>
    <property type="evidence" value="ECO:0007669"/>
    <property type="project" value="TreeGrafter"/>
</dbReference>
<evidence type="ECO:0000256" key="6">
    <source>
        <dbReference type="SAM" id="Phobius"/>
    </source>
</evidence>
<comment type="subcellular location">
    <subcellularLocation>
        <location evidence="1">Membrane</location>
        <topology evidence="1">Multi-pass membrane protein</topology>
    </subcellularLocation>
</comment>
<dbReference type="PANTHER" id="PTHR30028">
    <property type="entry name" value="UPF0014 INNER MEMBRANE PROTEIN YBBM-RELATED"/>
    <property type="match status" value="1"/>
</dbReference>
<proteinExistence type="inferred from homology"/>
<feature type="transmembrane region" description="Helical" evidence="6">
    <location>
        <begin position="218"/>
        <end position="240"/>
    </location>
</feature>
<comment type="similarity">
    <text evidence="2">Belongs to the UPF0014 family.</text>
</comment>
<protein>
    <submittedName>
        <fullName evidence="7">Iron export ABC transporter permease subunit FetB</fullName>
    </submittedName>
</protein>
<evidence type="ECO:0000256" key="3">
    <source>
        <dbReference type="ARBA" id="ARBA00022692"/>
    </source>
</evidence>
<dbReference type="AlphaFoldDB" id="A0AAW6U6X7"/>
<evidence type="ECO:0000256" key="2">
    <source>
        <dbReference type="ARBA" id="ARBA00005268"/>
    </source>
</evidence>
<dbReference type="EMBL" id="JASCXW010000039">
    <property type="protein sequence ID" value="MDI6453632.1"/>
    <property type="molecule type" value="Genomic_DNA"/>
</dbReference>
<dbReference type="RefSeq" id="WP_282840072.1">
    <property type="nucleotide sequence ID" value="NZ_JASCXW010000039.1"/>
</dbReference>
<dbReference type="PANTHER" id="PTHR30028:SF0">
    <property type="entry name" value="PROTEIN ALUMINUM SENSITIVE 3"/>
    <property type="match status" value="1"/>
</dbReference>
<keyword evidence="8" id="KW-1185">Reference proteome</keyword>
<dbReference type="Proteomes" id="UP001431532">
    <property type="component" value="Unassembled WGS sequence"/>
</dbReference>
<keyword evidence="3 6" id="KW-0812">Transmembrane</keyword>
<gene>
    <name evidence="7" type="primary">fetB</name>
    <name evidence="7" type="ORF">QJ521_08645</name>
</gene>
<feature type="transmembrane region" description="Helical" evidence="6">
    <location>
        <begin position="62"/>
        <end position="80"/>
    </location>
</feature>
<evidence type="ECO:0000313" key="7">
    <source>
        <dbReference type="EMBL" id="MDI6453632.1"/>
    </source>
</evidence>
<evidence type="ECO:0000256" key="4">
    <source>
        <dbReference type="ARBA" id="ARBA00022989"/>
    </source>
</evidence>
<reference evidence="7" key="1">
    <citation type="submission" date="2023-05" db="EMBL/GenBank/DDBJ databases">
        <title>Mariniplasma microaerophilum sp. nov., a novel anaerobic mollicute isolated from terrestrial mud volcano, Taman Peninsula, Russia.</title>
        <authorList>
            <person name="Khomyakova M.A."/>
            <person name="Merkel A.Y."/>
            <person name="Slobodkin A.I."/>
        </authorList>
    </citation>
    <scope>NUCLEOTIDE SEQUENCE</scope>
    <source>
        <strain evidence="7">M4Ah</strain>
    </source>
</reference>
<evidence type="ECO:0000313" key="8">
    <source>
        <dbReference type="Proteomes" id="UP001431532"/>
    </source>
</evidence>
<sequence>MIDITFLQVSLGYIFVIILLFILNRRGIKREKILLFATIRMTLQLIIMGYVLIWIFDTDHVLITLGVVLLMVSFSIYTIFRKFKNDLSLKLKKVVLLSLPLGGLPVLFYFLWVVIQIEPMFNPQYIIPITGMIIGNSMTGITLGLSNMIYAFKHDEEKIVAHMLLGANLKQSTKEIVNNAFDQAIMPTLNSMLGMGIIFLPGMMTGQILSGVVPTTAILYQIAIMMGILGSVSLTTFFVLKFGVSTFFNSKFQLQK</sequence>
<dbReference type="Pfam" id="PF03649">
    <property type="entry name" value="UPF0014"/>
    <property type="match status" value="1"/>
</dbReference>